<dbReference type="Pfam" id="PF15487">
    <property type="entry name" value="FAM220"/>
    <property type="match status" value="1"/>
</dbReference>
<dbReference type="InterPro" id="IPR040355">
    <property type="entry name" value="FAM220A"/>
</dbReference>
<dbReference type="Ensembl" id="ENSCAFT00020025035.1">
    <property type="protein sequence ID" value="ENSCAFP00020021627.1"/>
    <property type="gene ID" value="ENSCAFG00020017096.1"/>
</dbReference>
<evidence type="ECO:0000313" key="3">
    <source>
        <dbReference type="Proteomes" id="UP000694391"/>
    </source>
</evidence>
<accession>A0A8C0KY67</accession>
<protein>
    <submittedName>
        <fullName evidence="2">Family with sequence similarity 220 member A</fullName>
    </submittedName>
</protein>
<dbReference type="GeneTree" id="ENSGT00390000014156"/>
<dbReference type="AlphaFoldDB" id="A0A8C0KY67"/>
<reference evidence="2" key="1">
    <citation type="submission" date="2025-08" db="UniProtKB">
        <authorList>
            <consortium name="Ensembl"/>
        </authorList>
    </citation>
    <scope>IDENTIFICATION</scope>
</reference>
<dbReference type="GO" id="GO:0000122">
    <property type="term" value="P:negative regulation of transcription by RNA polymerase II"/>
    <property type="evidence" value="ECO:0007669"/>
    <property type="project" value="TreeGrafter"/>
</dbReference>
<dbReference type="PANTHER" id="PTHR31980">
    <property type="entry name" value="PROTEIN FAM220A"/>
    <property type="match status" value="1"/>
</dbReference>
<name>A0A8C0KY67_CANLU</name>
<dbReference type="GO" id="GO:0097677">
    <property type="term" value="F:STAT family protein binding"/>
    <property type="evidence" value="ECO:0007669"/>
    <property type="project" value="TreeGrafter"/>
</dbReference>
<reference evidence="2" key="2">
    <citation type="submission" date="2025-09" db="UniProtKB">
        <authorList>
            <consortium name="Ensembl"/>
        </authorList>
    </citation>
    <scope>IDENTIFICATION</scope>
</reference>
<proteinExistence type="predicted"/>
<dbReference type="GO" id="GO:0005634">
    <property type="term" value="C:nucleus"/>
    <property type="evidence" value="ECO:0007669"/>
    <property type="project" value="TreeGrafter"/>
</dbReference>
<organism evidence="2 3">
    <name type="scientific">Canis lupus dingo</name>
    <name type="common">dingo</name>
    <dbReference type="NCBI Taxonomy" id="286419"/>
    <lineage>
        <taxon>Eukaryota</taxon>
        <taxon>Metazoa</taxon>
        <taxon>Chordata</taxon>
        <taxon>Craniata</taxon>
        <taxon>Vertebrata</taxon>
        <taxon>Euteleostomi</taxon>
        <taxon>Mammalia</taxon>
        <taxon>Eutheria</taxon>
        <taxon>Laurasiatheria</taxon>
        <taxon>Carnivora</taxon>
        <taxon>Caniformia</taxon>
        <taxon>Canidae</taxon>
        <taxon>Canis</taxon>
    </lineage>
</organism>
<sequence>MRDRVGALDTCLGKVKGVGEDSNRLLYGLGRAQGESPCPSGIPSSSWMHTSVVDVDGNSQNEELSVEMKNALSETSLLLLNGNKVLPCLKESLRRNSASVAAQSKTLDLFCAPAEEYLAGVSCGVRDWLGGGPRAINSHRGWCHKGEPWGLGLLCCQKRLEMGISEEEPPSALPEGPGLELELSCLHFVLSTLLYACPEVFLNDETKCVFLGHLEPVFSEQTVENKKMLSSIKSTSNHLQITLGLLALPAFEVANPLCHS</sequence>
<feature type="domain" description="SIPAR" evidence="1">
    <location>
        <begin position="2"/>
        <end position="253"/>
    </location>
</feature>
<keyword evidence="3" id="KW-1185">Reference proteome</keyword>
<dbReference type="InterPro" id="IPR029155">
    <property type="entry name" value="SIPAR"/>
</dbReference>
<evidence type="ECO:0000259" key="1">
    <source>
        <dbReference type="Pfam" id="PF15487"/>
    </source>
</evidence>
<evidence type="ECO:0000313" key="2">
    <source>
        <dbReference type="Ensembl" id="ENSCAFP00020021627.1"/>
    </source>
</evidence>
<dbReference type="PANTHER" id="PTHR31980:SF1">
    <property type="entry name" value="PROTEIN FAM220A"/>
    <property type="match status" value="1"/>
</dbReference>
<dbReference type="Proteomes" id="UP000694391">
    <property type="component" value="Unplaced"/>
</dbReference>